<dbReference type="InterPro" id="IPR036554">
    <property type="entry name" value="GHMP_kinase_C_sf"/>
</dbReference>
<dbReference type="PRINTS" id="PR00959">
    <property type="entry name" value="MEVGALKINASE"/>
</dbReference>
<dbReference type="Gene3D" id="3.30.230.10">
    <property type="match status" value="1"/>
</dbReference>
<dbReference type="RefSeq" id="WP_187753376.1">
    <property type="nucleotide sequence ID" value="NZ_CAUZLR010000008.1"/>
</dbReference>
<dbReference type="PANTHER" id="PTHR31814">
    <property type="match status" value="1"/>
</dbReference>
<sequence>MNKHERIHAPGKLFLAGEYAVTVPGQPALITVINRGITIDFTVSKSTAKGQITLSSSEYQSTFQTDWATVSNYNRQSLQTGSWTFIKAALAVFKQAHPSLDFGTLPNVELDISSTMKNSTGKLGLGSSAAVTVAIVKAMHTAFLTTVDPLAVFKEAAFAHYLVQGSGSLGDIAASAFAAPIYYQSPAWIALEKEWLLTDFTSLDWQHLKIEKINWASGWSFAIIASSEPASTRKALANHNDLKGLLEPSRKAVQSAFHSLLEQDYAAFRLALAQNQSALIQQLPEGYQTAKLAAFLHIIERLNIAGKISGAGFGDNGFVVGNDQHSLFPVRTAIRLAGLHLIESDN</sequence>
<evidence type="ECO:0000259" key="7">
    <source>
        <dbReference type="Pfam" id="PF00288"/>
    </source>
</evidence>
<keyword evidence="10" id="KW-1185">Reference proteome</keyword>
<proteinExistence type="predicted"/>
<keyword evidence="5 9" id="KW-0418">Kinase</keyword>
<evidence type="ECO:0000256" key="6">
    <source>
        <dbReference type="ARBA" id="ARBA00022840"/>
    </source>
</evidence>
<keyword evidence="6" id="KW-0067">ATP-binding</keyword>
<evidence type="ECO:0000256" key="2">
    <source>
        <dbReference type="ARBA" id="ARBA00012958"/>
    </source>
</evidence>
<dbReference type="InterPro" id="IPR035102">
    <property type="entry name" value="Phosphomevalonate_kinase"/>
</dbReference>
<organism evidence="9 10">
    <name type="scientific">Fructobacillus fructosus</name>
    <dbReference type="NCBI Taxonomy" id="1631"/>
    <lineage>
        <taxon>Bacteria</taxon>
        <taxon>Bacillati</taxon>
        <taxon>Bacillota</taxon>
        <taxon>Bacilli</taxon>
        <taxon>Lactobacillales</taxon>
        <taxon>Lactobacillaceae</taxon>
        <taxon>Fructobacillus</taxon>
    </lineage>
</organism>
<accession>A0ABM9MYE8</accession>
<evidence type="ECO:0000313" key="9">
    <source>
        <dbReference type="EMBL" id="CAK1249048.1"/>
    </source>
</evidence>
<dbReference type="Proteomes" id="UP001314261">
    <property type="component" value="Unassembled WGS sequence"/>
</dbReference>
<evidence type="ECO:0000256" key="4">
    <source>
        <dbReference type="ARBA" id="ARBA00022741"/>
    </source>
</evidence>
<dbReference type="GO" id="GO:0004631">
    <property type="term" value="F:phosphomevalonate kinase activity"/>
    <property type="evidence" value="ECO:0007669"/>
    <property type="project" value="UniProtKB-EC"/>
</dbReference>
<dbReference type="Pfam" id="PF08544">
    <property type="entry name" value="GHMP_kinases_C"/>
    <property type="match status" value="1"/>
</dbReference>
<gene>
    <name evidence="9" type="ORF">R54839_PPFHFPJH_01264</name>
</gene>
<evidence type="ECO:0000256" key="1">
    <source>
        <dbReference type="ARBA" id="ARBA00005017"/>
    </source>
</evidence>
<dbReference type="Gene3D" id="3.30.70.890">
    <property type="entry name" value="GHMP kinase, C-terminal domain"/>
    <property type="match status" value="1"/>
</dbReference>
<reference evidence="9 10" key="1">
    <citation type="submission" date="2023-10" db="EMBL/GenBank/DDBJ databases">
        <authorList>
            <person name="Botero Cardona J."/>
        </authorList>
    </citation>
    <scope>NUCLEOTIDE SEQUENCE [LARGE SCALE GENOMIC DNA]</scope>
    <source>
        <strain evidence="9 10">R-54839</strain>
    </source>
</reference>
<dbReference type="EMBL" id="CAUZLR010000008">
    <property type="protein sequence ID" value="CAK1249048.1"/>
    <property type="molecule type" value="Genomic_DNA"/>
</dbReference>
<protein>
    <recommendedName>
        <fullName evidence="2">phosphomevalonate kinase</fullName>
        <ecNumber evidence="2">2.7.4.2</ecNumber>
    </recommendedName>
</protein>
<evidence type="ECO:0000256" key="3">
    <source>
        <dbReference type="ARBA" id="ARBA00022679"/>
    </source>
</evidence>
<dbReference type="InterPro" id="IPR013750">
    <property type="entry name" value="GHMP_kinase_C_dom"/>
</dbReference>
<dbReference type="Pfam" id="PF00288">
    <property type="entry name" value="GHMP_kinases_N"/>
    <property type="match status" value="1"/>
</dbReference>
<evidence type="ECO:0000256" key="5">
    <source>
        <dbReference type="ARBA" id="ARBA00022777"/>
    </source>
</evidence>
<dbReference type="InterPro" id="IPR014721">
    <property type="entry name" value="Ribsml_uS5_D2-typ_fold_subgr"/>
</dbReference>
<evidence type="ECO:0000313" key="10">
    <source>
        <dbReference type="Proteomes" id="UP001314261"/>
    </source>
</evidence>
<dbReference type="EC" id="2.7.4.2" evidence="2"/>
<name>A0ABM9MYE8_9LACO</name>
<keyword evidence="4" id="KW-0547">Nucleotide-binding</keyword>
<evidence type="ECO:0000259" key="8">
    <source>
        <dbReference type="Pfam" id="PF08544"/>
    </source>
</evidence>
<feature type="domain" description="GHMP kinase N-terminal" evidence="7">
    <location>
        <begin position="86"/>
        <end position="177"/>
    </location>
</feature>
<dbReference type="InterPro" id="IPR006204">
    <property type="entry name" value="GHMP_kinase_N_dom"/>
</dbReference>
<dbReference type="PANTHER" id="PTHR31814:SF2">
    <property type="entry name" value="PHOSPHOMEVALONATE KINASE"/>
    <property type="match status" value="1"/>
</dbReference>
<dbReference type="SUPFAM" id="SSF55060">
    <property type="entry name" value="GHMP Kinase, C-terminal domain"/>
    <property type="match status" value="1"/>
</dbReference>
<keyword evidence="3 9" id="KW-0808">Transferase</keyword>
<dbReference type="InterPro" id="IPR020568">
    <property type="entry name" value="Ribosomal_Su5_D2-typ_SF"/>
</dbReference>
<feature type="domain" description="GHMP kinase C-terminal" evidence="8">
    <location>
        <begin position="257"/>
        <end position="329"/>
    </location>
</feature>
<dbReference type="SUPFAM" id="SSF54211">
    <property type="entry name" value="Ribosomal protein S5 domain 2-like"/>
    <property type="match status" value="1"/>
</dbReference>
<comment type="caution">
    <text evidence="9">The sequence shown here is derived from an EMBL/GenBank/DDBJ whole genome shotgun (WGS) entry which is preliminary data.</text>
</comment>
<comment type="pathway">
    <text evidence="1">Isoprenoid biosynthesis; isopentenyl diphosphate biosynthesis via mevalonate pathway; isopentenyl diphosphate from (R)-mevalonate: step 2/3.</text>
</comment>